<accession>S4XNB5</accession>
<dbReference type="AlphaFoldDB" id="S4XNB5"/>
<dbReference type="HOGENOM" id="CLU_3030047_0_0_7"/>
<gene>
    <name evidence="2" type="ORF">SCE1572_09175</name>
</gene>
<organism evidence="2 3">
    <name type="scientific">Sorangium cellulosum So0157-2</name>
    <dbReference type="NCBI Taxonomy" id="1254432"/>
    <lineage>
        <taxon>Bacteria</taxon>
        <taxon>Pseudomonadati</taxon>
        <taxon>Myxococcota</taxon>
        <taxon>Polyangia</taxon>
        <taxon>Polyangiales</taxon>
        <taxon>Polyangiaceae</taxon>
        <taxon>Sorangium</taxon>
    </lineage>
</organism>
<proteinExistence type="predicted"/>
<evidence type="ECO:0000313" key="3">
    <source>
        <dbReference type="Proteomes" id="UP000014803"/>
    </source>
</evidence>
<dbReference type="EMBL" id="CP003969">
    <property type="protein sequence ID" value="AGP34667.1"/>
    <property type="molecule type" value="Genomic_DNA"/>
</dbReference>
<reference evidence="2 3" key="1">
    <citation type="journal article" date="2013" name="Sci. Rep.">
        <title>Extraordinary expansion of a Sorangium cellulosum genome from an alkaline milieu.</title>
        <authorList>
            <person name="Han K."/>
            <person name="Li Z.F."/>
            <person name="Peng R."/>
            <person name="Zhu L.P."/>
            <person name="Zhou T."/>
            <person name="Wang L.G."/>
            <person name="Li S.G."/>
            <person name="Zhang X.B."/>
            <person name="Hu W."/>
            <person name="Wu Z.H."/>
            <person name="Qin N."/>
            <person name="Li Y.Z."/>
        </authorList>
    </citation>
    <scope>NUCLEOTIDE SEQUENCE [LARGE SCALE GENOMIC DNA]</scope>
    <source>
        <strain evidence="2 3">So0157-2</strain>
    </source>
</reference>
<evidence type="ECO:0000313" key="2">
    <source>
        <dbReference type="EMBL" id="AGP34667.1"/>
    </source>
</evidence>
<dbReference type="Proteomes" id="UP000014803">
    <property type="component" value="Chromosome"/>
</dbReference>
<dbReference type="KEGG" id="scu:SCE1572_09175"/>
<feature type="region of interest" description="Disordered" evidence="1">
    <location>
        <begin position="32"/>
        <end position="55"/>
    </location>
</feature>
<evidence type="ECO:0000256" key="1">
    <source>
        <dbReference type="SAM" id="MobiDB-lite"/>
    </source>
</evidence>
<protein>
    <submittedName>
        <fullName evidence="2">Uncharacterized protein</fullName>
    </submittedName>
</protein>
<name>S4XNB5_SORCE</name>
<sequence>MPVVPVTGWVLAGGKVPVAVPVTLTEGSTLDATASSSVRGPNPSDTLSRWAASSQ</sequence>